<proteinExistence type="predicted"/>
<protein>
    <submittedName>
        <fullName evidence="1">Uncharacterized protein</fullName>
    </submittedName>
</protein>
<dbReference type="AlphaFoldDB" id="A0A0E9XZ09"/>
<accession>A0A0E9XZ09</accession>
<name>A0A0E9XZ09_ANGAN</name>
<dbReference type="EMBL" id="GBXM01001482">
    <property type="protein sequence ID" value="JAI07096.1"/>
    <property type="molecule type" value="Transcribed_RNA"/>
</dbReference>
<organism evidence="1">
    <name type="scientific">Anguilla anguilla</name>
    <name type="common">European freshwater eel</name>
    <name type="synonym">Muraena anguilla</name>
    <dbReference type="NCBI Taxonomy" id="7936"/>
    <lineage>
        <taxon>Eukaryota</taxon>
        <taxon>Metazoa</taxon>
        <taxon>Chordata</taxon>
        <taxon>Craniata</taxon>
        <taxon>Vertebrata</taxon>
        <taxon>Euteleostomi</taxon>
        <taxon>Actinopterygii</taxon>
        <taxon>Neopterygii</taxon>
        <taxon>Teleostei</taxon>
        <taxon>Anguilliformes</taxon>
        <taxon>Anguillidae</taxon>
        <taxon>Anguilla</taxon>
    </lineage>
</organism>
<sequence>MTNTGARSGHSQKLNPS</sequence>
<reference evidence="1" key="2">
    <citation type="journal article" date="2015" name="Fish Shellfish Immunol.">
        <title>Early steps in the European eel (Anguilla anguilla)-Vibrio vulnificus interaction in the gills: Role of the RtxA13 toxin.</title>
        <authorList>
            <person name="Callol A."/>
            <person name="Pajuelo D."/>
            <person name="Ebbesson L."/>
            <person name="Teles M."/>
            <person name="MacKenzie S."/>
            <person name="Amaro C."/>
        </authorList>
    </citation>
    <scope>NUCLEOTIDE SEQUENCE</scope>
</reference>
<evidence type="ECO:0000313" key="1">
    <source>
        <dbReference type="EMBL" id="JAI07096.1"/>
    </source>
</evidence>
<reference evidence="1" key="1">
    <citation type="submission" date="2014-11" db="EMBL/GenBank/DDBJ databases">
        <authorList>
            <person name="Amaro Gonzalez C."/>
        </authorList>
    </citation>
    <scope>NUCLEOTIDE SEQUENCE</scope>
</reference>